<keyword evidence="2" id="KW-0489">Methyltransferase</keyword>
<dbReference type="GO" id="GO:0032259">
    <property type="term" value="P:methylation"/>
    <property type="evidence" value="ECO:0007669"/>
    <property type="project" value="UniProtKB-KW"/>
</dbReference>
<dbReference type="PANTHER" id="PTHR43861">
    <property type="entry name" value="TRANS-ACONITATE 2-METHYLTRANSFERASE-RELATED"/>
    <property type="match status" value="1"/>
</dbReference>
<organism evidence="2 3">
    <name type="scientific">Microbacterium pygmaeum</name>
    <dbReference type="NCBI Taxonomy" id="370764"/>
    <lineage>
        <taxon>Bacteria</taxon>
        <taxon>Bacillati</taxon>
        <taxon>Actinomycetota</taxon>
        <taxon>Actinomycetes</taxon>
        <taxon>Micrococcales</taxon>
        <taxon>Microbacteriaceae</taxon>
        <taxon>Microbacterium</taxon>
    </lineage>
</organism>
<dbReference type="EMBL" id="LT629692">
    <property type="protein sequence ID" value="SDG39410.1"/>
    <property type="molecule type" value="Genomic_DNA"/>
</dbReference>
<protein>
    <submittedName>
        <fullName evidence="2">Methyltransferase domain-containing protein</fullName>
    </submittedName>
</protein>
<sequence>MDRYALPHDLSGEPDRLALMSQMLDPQLFFRLRQIGVGQGWRCLEVGAGNGSVSRWLGQQVGETGSVIVSDLTPDLIRAVEAPNVEVKAIDVTSDELGSGYDLVVARALLHHLPGRTAVLGRLAEAVGEGGWLVLEEPDFHPVLATDNPELRDFWEGWLAWAASEDIDYFVGRRIAARMIALGLQDVRAWGETILYRGGSLTARYLSSTMHELHDRLLASGFISPRVWDDAMALFENEDFWSWQNSYVTTVGRRAAGRGRRGS</sequence>
<dbReference type="PANTHER" id="PTHR43861:SF3">
    <property type="entry name" value="PUTATIVE (AFU_ORTHOLOGUE AFUA_2G14390)-RELATED"/>
    <property type="match status" value="1"/>
</dbReference>
<name>A0A1G7TY26_9MICO</name>
<dbReference type="InterPro" id="IPR029063">
    <property type="entry name" value="SAM-dependent_MTases_sf"/>
</dbReference>
<dbReference type="Gene3D" id="3.40.50.150">
    <property type="entry name" value="Vaccinia Virus protein VP39"/>
    <property type="match status" value="1"/>
</dbReference>
<evidence type="ECO:0000313" key="3">
    <source>
        <dbReference type="Proteomes" id="UP000199009"/>
    </source>
</evidence>
<dbReference type="OrthoDB" id="6064711at2"/>
<evidence type="ECO:0000313" key="2">
    <source>
        <dbReference type="EMBL" id="SDG39410.1"/>
    </source>
</evidence>
<proteinExistence type="predicted"/>
<dbReference type="STRING" id="370764.SAMN04489810_0176"/>
<accession>A0A1G7TY26</accession>
<gene>
    <name evidence="2" type="ORF">SAMN04489810_0176</name>
</gene>
<dbReference type="SUPFAM" id="SSF53335">
    <property type="entry name" value="S-adenosyl-L-methionine-dependent methyltransferases"/>
    <property type="match status" value="1"/>
</dbReference>
<keyword evidence="1 2" id="KW-0808">Transferase</keyword>
<dbReference type="CDD" id="cd02440">
    <property type="entry name" value="AdoMet_MTases"/>
    <property type="match status" value="1"/>
</dbReference>
<dbReference type="Pfam" id="PF13489">
    <property type="entry name" value="Methyltransf_23"/>
    <property type="match status" value="1"/>
</dbReference>
<evidence type="ECO:0000256" key="1">
    <source>
        <dbReference type="ARBA" id="ARBA00022679"/>
    </source>
</evidence>
<dbReference type="AlphaFoldDB" id="A0A1G7TY26"/>
<keyword evidence="3" id="KW-1185">Reference proteome</keyword>
<dbReference type="Proteomes" id="UP000199009">
    <property type="component" value="Chromosome I"/>
</dbReference>
<reference evidence="2 3" key="1">
    <citation type="submission" date="2016-10" db="EMBL/GenBank/DDBJ databases">
        <authorList>
            <person name="de Groot N.N."/>
        </authorList>
    </citation>
    <scope>NUCLEOTIDE SEQUENCE [LARGE SCALE GENOMIC DNA]</scope>
    <source>
        <strain evidence="2 3">DSM 23142</strain>
    </source>
</reference>
<dbReference type="GO" id="GO:0008168">
    <property type="term" value="F:methyltransferase activity"/>
    <property type="evidence" value="ECO:0007669"/>
    <property type="project" value="UniProtKB-KW"/>
</dbReference>
<dbReference type="RefSeq" id="WP_091485053.1">
    <property type="nucleotide sequence ID" value="NZ_LT629692.1"/>
</dbReference>